<keyword evidence="10" id="KW-0004">4Fe-4S</keyword>
<comment type="similarity">
    <text evidence="2">Belongs to the anaerobic coproporphyrinogen-III oxidase family. HemW subfamily.</text>
</comment>
<keyword evidence="6 10" id="KW-0479">Metal-binding</keyword>
<dbReference type="InterPro" id="IPR006638">
    <property type="entry name" value="Elp3/MiaA/NifB-like_rSAM"/>
</dbReference>
<dbReference type="SFLD" id="SFLDF00562">
    <property type="entry name" value="HemN-like__clustered_with_heat"/>
    <property type="match status" value="1"/>
</dbReference>
<evidence type="ECO:0000256" key="10">
    <source>
        <dbReference type="RuleBase" id="RU364116"/>
    </source>
</evidence>
<keyword evidence="13" id="KW-1185">Reference proteome</keyword>
<evidence type="ECO:0000256" key="4">
    <source>
        <dbReference type="ARBA" id="ARBA00022617"/>
    </source>
</evidence>
<keyword evidence="4 10" id="KW-0349">Heme</keyword>
<proteinExistence type="inferred from homology"/>
<comment type="caution">
    <text evidence="12">The sequence shown here is derived from an EMBL/GenBank/DDBJ whole genome shotgun (WGS) entry which is preliminary data.</text>
</comment>
<dbReference type="InterPro" id="IPR004559">
    <property type="entry name" value="HemW-like"/>
</dbReference>
<comment type="function">
    <text evidence="10">Probably acts as a heme chaperone, transferring heme to an unknown acceptor. Binds one molecule of heme per monomer, possibly covalently. Binds 1 [4Fe-4S] cluster. The cluster is coordinated with 3 cysteines and an exchangeable S-adenosyl-L-methionine.</text>
</comment>
<evidence type="ECO:0000256" key="2">
    <source>
        <dbReference type="ARBA" id="ARBA00006100"/>
    </source>
</evidence>
<dbReference type="GO" id="GO:0004109">
    <property type="term" value="F:coproporphyrinogen oxidase activity"/>
    <property type="evidence" value="ECO:0007669"/>
    <property type="project" value="InterPro"/>
</dbReference>
<dbReference type="InterPro" id="IPR013785">
    <property type="entry name" value="Aldolase_TIM"/>
</dbReference>
<dbReference type="Proteomes" id="UP000321577">
    <property type="component" value="Unassembled WGS sequence"/>
</dbReference>
<dbReference type="OrthoDB" id="9808022at2"/>
<sequence>MLLCPFGGTLVAPSVRHLYVHIPFCHRVCPYCSFYKHTPGNTPMAAFVDAVLAEAEMAGRDYDLKLDTVYFGGGTPTALSEVHLERLLTGLRERMDLTGVREFTCEVNPRTITDSKADMMRAQGIDRISLGIQAWDEETLRTLGRDHAPDDAEETFHTLRKAGFRSVSIDLMFSIPGQSLEAWRGTLERSISLNPNHISAYNLNYEEDTEFFERLRKGQYRVEEERDADFFYAALDQLNSAGYEHYEISNYARPGYRSIHNEAYWLGEDYIGLGPGSYSTAKDHRWQNIADTNRYIELLQSGQSAAQPGEALTAEQRRTERFGLELRTARGLPESLVKAPEQRMIRVLGEEGLLLVENGHIRLTRAGKPLVDSVAVALMGA</sequence>
<dbReference type="SFLD" id="SFLDS00029">
    <property type="entry name" value="Radical_SAM"/>
    <property type="match status" value="1"/>
</dbReference>
<keyword evidence="10" id="KW-0963">Cytoplasm</keyword>
<evidence type="ECO:0000256" key="5">
    <source>
        <dbReference type="ARBA" id="ARBA00022691"/>
    </source>
</evidence>
<dbReference type="GO" id="GO:0005737">
    <property type="term" value="C:cytoplasm"/>
    <property type="evidence" value="ECO:0007669"/>
    <property type="project" value="UniProtKB-SubCell"/>
</dbReference>
<dbReference type="InterPro" id="IPR007197">
    <property type="entry name" value="rSAM"/>
</dbReference>
<dbReference type="CDD" id="cd01335">
    <property type="entry name" value="Radical_SAM"/>
    <property type="match status" value="1"/>
</dbReference>
<protein>
    <recommendedName>
        <fullName evidence="3 10">Heme chaperone HemW</fullName>
    </recommendedName>
</protein>
<dbReference type="SFLD" id="SFLDG01082">
    <property type="entry name" value="B12-binding_domain_containing"/>
    <property type="match status" value="1"/>
</dbReference>
<dbReference type="SFLD" id="SFLDG01065">
    <property type="entry name" value="anaerobic_coproporphyrinogen-I"/>
    <property type="match status" value="1"/>
</dbReference>
<evidence type="ECO:0000313" key="13">
    <source>
        <dbReference type="Proteomes" id="UP000321577"/>
    </source>
</evidence>
<dbReference type="GO" id="GO:0046872">
    <property type="term" value="F:metal ion binding"/>
    <property type="evidence" value="ECO:0007669"/>
    <property type="project" value="UniProtKB-UniRule"/>
</dbReference>
<dbReference type="InterPro" id="IPR034505">
    <property type="entry name" value="Coproporphyrinogen-III_oxidase"/>
</dbReference>
<dbReference type="PANTHER" id="PTHR13932">
    <property type="entry name" value="COPROPORPHYRINIGEN III OXIDASE"/>
    <property type="match status" value="1"/>
</dbReference>
<feature type="domain" description="Radical SAM core" evidence="11">
    <location>
        <begin position="10"/>
        <end position="244"/>
    </location>
</feature>
<evidence type="ECO:0000256" key="3">
    <source>
        <dbReference type="ARBA" id="ARBA00017228"/>
    </source>
</evidence>
<evidence type="ECO:0000256" key="7">
    <source>
        <dbReference type="ARBA" id="ARBA00023004"/>
    </source>
</evidence>
<keyword evidence="5 10" id="KW-0949">S-adenosyl-L-methionine</keyword>
<evidence type="ECO:0000256" key="9">
    <source>
        <dbReference type="ARBA" id="ARBA00023186"/>
    </source>
</evidence>
<organism evidence="12 13">
    <name type="scientific">Brevifollis gellanilyticus</name>
    <dbReference type="NCBI Taxonomy" id="748831"/>
    <lineage>
        <taxon>Bacteria</taxon>
        <taxon>Pseudomonadati</taxon>
        <taxon>Verrucomicrobiota</taxon>
        <taxon>Verrucomicrobiia</taxon>
        <taxon>Verrucomicrobiales</taxon>
        <taxon>Verrucomicrobiaceae</taxon>
    </lineage>
</organism>
<dbReference type="PROSITE" id="PS51918">
    <property type="entry name" value="RADICAL_SAM"/>
    <property type="match status" value="1"/>
</dbReference>
<dbReference type="GO" id="GO:0006779">
    <property type="term" value="P:porphyrin-containing compound biosynthetic process"/>
    <property type="evidence" value="ECO:0007669"/>
    <property type="project" value="InterPro"/>
</dbReference>
<dbReference type="SUPFAM" id="SSF102114">
    <property type="entry name" value="Radical SAM enzymes"/>
    <property type="match status" value="1"/>
</dbReference>
<keyword evidence="9 10" id="KW-0143">Chaperone</keyword>
<dbReference type="PANTHER" id="PTHR13932:SF5">
    <property type="entry name" value="RADICAL S-ADENOSYL METHIONINE DOMAIN-CONTAINING PROTEIN 1, MITOCHONDRIAL"/>
    <property type="match status" value="1"/>
</dbReference>
<dbReference type="NCBIfam" id="TIGR00539">
    <property type="entry name" value="hemN_rel"/>
    <property type="match status" value="1"/>
</dbReference>
<dbReference type="Gene3D" id="3.20.20.70">
    <property type="entry name" value="Aldolase class I"/>
    <property type="match status" value="1"/>
</dbReference>
<gene>
    <name evidence="12" type="ORF">BGE01nite_04190</name>
</gene>
<accession>A0A512M364</accession>
<evidence type="ECO:0000256" key="8">
    <source>
        <dbReference type="ARBA" id="ARBA00023014"/>
    </source>
</evidence>
<evidence type="ECO:0000259" key="11">
    <source>
        <dbReference type="PROSITE" id="PS51918"/>
    </source>
</evidence>
<evidence type="ECO:0000256" key="6">
    <source>
        <dbReference type="ARBA" id="ARBA00022723"/>
    </source>
</evidence>
<evidence type="ECO:0000256" key="1">
    <source>
        <dbReference type="ARBA" id="ARBA00001966"/>
    </source>
</evidence>
<name>A0A512M364_9BACT</name>
<dbReference type="Pfam" id="PF04055">
    <property type="entry name" value="Radical_SAM"/>
    <property type="match status" value="1"/>
</dbReference>
<dbReference type="InterPro" id="IPR058240">
    <property type="entry name" value="rSAM_sf"/>
</dbReference>
<keyword evidence="8 10" id="KW-0411">Iron-sulfur</keyword>
<dbReference type="GO" id="GO:0051539">
    <property type="term" value="F:4 iron, 4 sulfur cluster binding"/>
    <property type="evidence" value="ECO:0007669"/>
    <property type="project" value="UniProtKB-UniRule"/>
</dbReference>
<reference evidence="12 13" key="1">
    <citation type="submission" date="2019-07" db="EMBL/GenBank/DDBJ databases">
        <title>Whole genome shotgun sequence of Brevifollis gellanilyticus NBRC 108608.</title>
        <authorList>
            <person name="Hosoyama A."/>
            <person name="Uohara A."/>
            <person name="Ohji S."/>
            <person name="Ichikawa N."/>
        </authorList>
    </citation>
    <scope>NUCLEOTIDE SEQUENCE [LARGE SCALE GENOMIC DNA]</scope>
    <source>
        <strain evidence="12 13">NBRC 108608</strain>
    </source>
</reference>
<keyword evidence="7 10" id="KW-0408">Iron</keyword>
<dbReference type="SMART" id="SM00729">
    <property type="entry name" value="Elp3"/>
    <property type="match status" value="1"/>
</dbReference>
<dbReference type="AlphaFoldDB" id="A0A512M364"/>
<comment type="cofactor">
    <cofactor evidence="1">
        <name>[4Fe-4S] cluster</name>
        <dbReference type="ChEBI" id="CHEBI:49883"/>
    </cofactor>
</comment>
<dbReference type="EMBL" id="BKAG01000002">
    <property type="protein sequence ID" value="GEP41128.1"/>
    <property type="molecule type" value="Genomic_DNA"/>
</dbReference>
<comment type="subcellular location">
    <subcellularLocation>
        <location evidence="10">Cytoplasm</location>
    </subcellularLocation>
</comment>
<evidence type="ECO:0000313" key="12">
    <source>
        <dbReference type="EMBL" id="GEP41128.1"/>
    </source>
</evidence>